<evidence type="ECO:0008006" key="2">
    <source>
        <dbReference type="Google" id="ProtNLM"/>
    </source>
</evidence>
<name>A0A382JN40_9ZZZZ</name>
<evidence type="ECO:0000313" key="1">
    <source>
        <dbReference type="EMBL" id="SVC13540.1"/>
    </source>
</evidence>
<proteinExistence type="predicted"/>
<organism evidence="1">
    <name type="scientific">marine metagenome</name>
    <dbReference type="NCBI Taxonomy" id="408172"/>
    <lineage>
        <taxon>unclassified sequences</taxon>
        <taxon>metagenomes</taxon>
        <taxon>ecological metagenomes</taxon>
    </lineage>
</organism>
<gene>
    <name evidence="1" type="ORF">METZ01_LOCUS266394</name>
</gene>
<reference evidence="1" key="1">
    <citation type="submission" date="2018-05" db="EMBL/GenBank/DDBJ databases">
        <authorList>
            <person name="Lanie J.A."/>
            <person name="Ng W.-L."/>
            <person name="Kazmierczak K.M."/>
            <person name="Andrzejewski T.M."/>
            <person name="Davidsen T.M."/>
            <person name="Wayne K.J."/>
            <person name="Tettelin H."/>
            <person name="Glass J.I."/>
            <person name="Rusch D."/>
            <person name="Podicherti R."/>
            <person name="Tsui H.-C.T."/>
            <person name="Winkler M.E."/>
        </authorList>
    </citation>
    <scope>NUCLEOTIDE SEQUENCE</scope>
</reference>
<dbReference type="SUPFAM" id="SSF53335">
    <property type="entry name" value="S-adenosyl-L-methionine-dependent methyltransferases"/>
    <property type="match status" value="1"/>
</dbReference>
<sequence length="80" mass="8999">VYVSGTSPIFVKHFEEYANFLINNYLQNKKSLVIDIGSNDGTFLRFFKEKGSKILGIDPAKEISSKANSDSIETLNDFFS</sequence>
<dbReference type="EMBL" id="UINC01075400">
    <property type="protein sequence ID" value="SVC13540.1"/>
    <property type="molecule type" value="Genomic_DNA"/>
</dbReference>
<feature type="non-terminal residue" evidence="1">
    <location>
        <position position="80"/>
    </location>
</feature>
<feature type="non-terminal residue" evidence="1">
    <location>
        <position position="1"/>
    </location>
</feature>
<dbReference type="AlphaFoldDB" id="A0A382JN40"/>
<dbReference type="InterPro" id="IPR029063">
    <property type="entry name" value="SAM-dependent_MTases_sf"/>
</dbReference>
<dbReference type="Gene3D" id="3.40.50.150">
    <property type="entry name" value="Vaccinia Virus protein VP39"/>
    <property type="match status" value="1"/>
</dbReference>
<accession>A0A382JN40</accession>
<protein>
    <recommendedName>
        <fullName evidence="2">Methyltransferase FkbM domain-containing protein</fullName>
    </recommendedName>
</protein>